<evidence type="ECO:0000313" key="1">
    <source>
        <dbReference type="Proteomes" id="UP000887579"/>
    </source>
</evidence>
<organism evidence="1 2">
    <name type="scientific">Panagrolaimus sp. ES5</name>
    <dbReference type="NCBI Taxonomy" id="591445"/>
    <lineage>
        <taxon>Eukaryota</taxon>
        <taxon>Metazoa</taxon>
        <taxon>Ecdysozoa</taxon>
        <taxon>Nematoda</taxon>
        <taxon>Chromadorea</taxon>
        <taxon>Rhabditida</taxon>
        <taxon>Tylenchina</taxon>
        <taxon>Panagrolaimomorpha</taxon>
        <taxon>Panagrolaimoidea</taxon>
        <taxon>Panagrolaimidae</taxon>
        <taxon>Panagrolaimus</taxon>
    </lineage>
</organism>
<dbReference type="Proteomes" id="UP000887579">
    <property type="component" value="Unplaced"/>
</dbReference>
<reference evidence="2" key="1">
    <citation type="submission" date="2022-11" db="UniProtKB">
        <authorList>
            <consortium name="WormBaseParasite"/>
        </authorList>
    </citation>
    <scope>IDENTIFICATION</scope>
</reference>
<dbReference type="WBParaSite" id="ES5_v2.g13271.t1">
    <property type="protein sequence ID" value="ES5_v2.g13271.t1"/>
    <property type="gene ID" value="ES5_v2.g13271"/>
</dbReference>
<protein>
    <submittedName>
        <fullName evidence="2">Growth factor receptor domain-containing protein</fullName>
    </submittedName>
</protein>
<proteinExistence type="predicted"/>
<name>A0AC34F802_9BILA</name>
<evidence type="ECO:0000313" key="2">
    <source>
        <dbReference type="WBParaSite" id="ES5_v2.g13271.t1"/>
    </source>
</evidence>
<accession>A0AC34F802</accession>
<sequence length="326" mass="35955">MGEIEKSKKKKGSSTFIIHTEQLPIYETPTFSDLTSAGNCHAECQGGCSASNSAAACFACKHFTQSLRNRAGFKCVERCDDGFYQDNDKCKICSIHCKTCVKAEQCVTCHGAQLLIDVDHFGHFDHGQCVDKCPQGLISDYDSNLLQSRCVLKKNPCSRGYYEDERMNCVACDASCSTCHGPGALKCDECAQGYSNTTYGFCRPCCGQTSSDEHCEDCSIPHKDPISSSSAHHPSIFKTSFIAISSVAVFISLIYCCMKCFDDGILSPLAYFTRSNDNEYSQLNSALQDEDSDDDEDYDSDEEELFKVRTKTEKPAATDLTSILTR</sequence>